<dbReference type="InterPro" id="IPR050834">
    <property type="entry name" value="Glycosyltransf_2"/>
</dbReference>
<dbReference type="STRING" id="1798381.A2721_02145"/>
<dbReference type="GO" id="GO:0044010">
    <property type="term" value="P:single-species biofilm formation"/>
    <property type="evidence" value="ECO:0007669"/>
    <property type="project" value="TreeGrafter"/>
</dbReference>
<dbReference type="SUPFAM" id="SSF53448">
    <property type="entry name" value="Nucleotide-diphospho-sugar transferases"/>
    <property type="match status" value="1"/>
</dbReference>
<dbReference type="CDD" id="cd00761">
    <property type="entry name" value="Glyco_tranf_GTA_type"/>
    <property type="match status" value="1"/>
</dbReference>
<comment type="caution">
    <text evidence="2">The sequence shown here is derived from an EMBL/GenBank/DDBJ whole genome shotgun (WGS) entry which is preliminary data.</text>
</comment>
<evidence type="ECO:0000259" key="1">
    <source>
        <dbReference type="Pfam" id="PF00535"/>
    </source>
</evidence>
<accession>A0A1F5ZZB6</accession>
<dbReference type="PANTHER" id="PTHR43685">
    <property type="entry name" value="GLYCOSYLTRANSFERASE"/>
    <property type="match status" value="1"/>
</dbReference>
<organism evidence="2 3">
    <name type="scientific">Candidatus Gottesmanbacteria bacterium RIFCSPHIGHO2_01_FULL_47_48</name>
    <dbReference type="NCBI Taxonomy" id="1798381"/>
    <lineage>
        <taxon>Bacteria</taxon>
        <taxon>Candidatus Gottesmaniibacteriota</taxon>
    </lineage>
</organism>
<name>A0A1F5ZZB6_9BACT</name>
<dbReference type="EMBL" id="MFJK01000016">
    <property type="protein sequence ID" value="OGG17800.1"/>
    <property type="molecule type" value="Genomic_DNA"/>
</dbReference>
<proteinExistence type="predicted"/>
<dbReference type="AlphaFoldDB" id="A0A1F5ZZB6"/>
<reference evidence="2 3" key="1">
    <citation type="journal article" date="2016" name="Nat. Commun.">
        <title>Thousands of microbial genomes shed light on interconnected biogeochemical processes in an aquifer system.</title>
        <authorList>
            <person name="Anantharaman K."/>
            <person name="Brown C.T."/>
            <person name="Hug L.A."/>
            <person name="Sharon I."/>
            <person name="Castelle C.J."/>
            <person name="Probst A.J."/>
            <person name="Thomas B.C."/>
            <person name="Singh A."/>
            <person name="Wilkins M.J."/>
            <person name="Karaoz U."/>
            <person name="Brodie E.L."/>
            <person name="Williams K.H."/>
            <person name="Hubbard S.S."/>
            <person name="Banfield J.F."/>
        </authorList>
    </citation>
    <scope>NUCLEOTIDE SEQUENCE [LARGE SCALE GENOMIC DNA]</scope>
</reference>
<sequence>MITTSWVIRTKNEGNYLGEVLAALKNQTRQDFEIIVVDSGSTDKTLAIASSFGARLIQIKPEEFNYSYALNLGIKEAKGKYIGILSGHCIPQGKSFYADSLQFFNYPKVAGVSGFYTPGYGKISEIAQVLQRKLRIWREEHHCPWLTNSNCFIGKDLWKTYPFDERLLEGCEDYDWALEMIARGYDVVKTPLFSAIYYRVNGKPSYKKMTVIWKRVCKEIDKKVRPSESYTTLDI</sequence>
<gene>
    <name evidence="2" type="ORF">A2721_02145</name>
</gene>
<dbReference type="Proteomes" id="UP000177871">
    <property type="component" value="Unassembled WGS sequence"/>
</dbReference>
<dbReference type="Gene3D" id="3.90.550.10">
    <property type="entry name" value="Spore Coat Polysaccharide Biosynthesis Protein SpsA, Chain A"/>
    <property type="match status" value="1"/>
</dbReference>
<feature type="domain" description="Glycosyltransferase 2-like" evidence="1">
    <location>
        <begin position="5"/>
        <end position="139"/>
    </location>
</feature>
<dbReference type="PANTHER" id="PTHR43685:SF13">
    <property type="entry name" value="O ANTIGEN BIOSYNTHESIS RHAMNOSYLTRANSFERASE RFBN"/>
    <property type="match status" value="1"/>
</dbReference>
<dbReference type="InterPro" id="IPR001173">
    <property type="entry name" value="Glyco_trans_2-like"/>
</dbReference>
<protein>
    <recommendedName>
        <fullName evidence="1">Glycosyltransferase 2-like domain-containing protein</fullName>
    </recommendedName>
</protein>
<evidence type="ECO:0000313" key="3">
    <source>
        <dbReference type="Proteomes" id="UP000177871"/>
    </source>
</evidence>
<evidence type="ECO:0000313" key="2">
    <source>
        <dbReference type="EMBL" id="OGG17800.1"/>
    </source>
</evidence>
<dbReference type="Pfam" id="PF00535">
    <property type="entry name" value="Glycos_transf_2"/>
    <property type="match status" value="1"/>
</dbReference>
<dbReference type="InterPro" id="IPR029044">
    <property type="entry name" value="Nucleotide-diphossugar_trans"/>
</dbReference>